<name>A0AAX4PFZ9_9CHLO</name>
<feature type="domain" description="NAD(P)-binding" evidence="3">
    <location>
        <begin position="458"/>
        <end position="558"/>
    </location>
</feature>
<evidence type="ECO:0000313" key="4">
    <source>
        <dbReference type="EMBL" id="WZN64935.1"/>
    </source>
</evidence>
<dbReference type="AlphaFoldDB" id="A0AAX4PFZ9"/>
<dbReference type="InterPro" id="IPR008979">
    <property type="entry name" value="Galactose-bd-like_sf"/>
</dbReference>
<dbReference type="InterPro" id="IPR013857">
    <property type="entry name" value="NADH-UbQ_OxRdtase-assoc_prot30"/>
</dbReference>
<dbReference type="Proteomes" id="UP001472866">
    <property type="component" value="Chromosome 11"/>
</dbReference>
<dbReference type="EMBL" id="CP151511">
    <property type="protein sequence ID" value="WZN64935.1"/>
    <property type="molecule type" value="Genomic_DNA"/>
</dbReference>
<evidence type="ECO:0000313" key="5">
    <source>
        <dbReference type="Proteomes" id="UP001472866"/>
    </source>
</evidence>
<dbReference type="InterPro" id="IPR016040">
    <property type="entry name" value="NAD(P)-bd_dom"/>
</dbReference>
<evidence type="ECO:0000259" key="2">
    <source>
        <dbReference type="Pfam" id="PF08547"/>
    </source>
</evidence>
<dbReference type="Gene3D" id="3.40.50.720">
    <property type="entry name" value="NAD(P)-binding Rossmann-like Domain"/>
    <property type="match status" value="2"/>
</dbReference>
<feature type="region of interest" description="Disordered" evidence="1">
    <location>
        <begin position="624"/>
        <end position="645"/>
    </location>
</feature>
<dbReference type="PANTHER" id="PTHR15020:SF50">
    <property type="entry name" value="UPF0659 PROTEIN YMR090W"/>
    <property type="match status" value="1"/>
</dbReference>
<feature type="domain" description="NAD(P)-binding" evidence="3">
    <location>
        <begin position="134"/>
        <end position="216"/>
    </location>
</feature>
<accession>A0AAX4PFZ9</accession>
<dbReference type="Pfam" id="PF13460">
    <property type="entry name" value="NAD_binding_10"/>
    <property type="match status" value="2"/>
</dbReference>
<proteinExistence type="predicted"/>
<organism evidence="4 5">
    <name type="scientific">Chloropicon roscoffensis</name>
    <dbReference type="NCBI Taxonomy" id="1461544"/>
    <lineage>
        <taxon>Eukaryota</taxon>
        <taxon>Viridiplantae</taxon>
        <taxon>Chlorophyta</taxon>
        <taxon>Chloropicophyceae</taxon>
        <taxon>Chloropicales</taxon>
        <taxon>Chloropicaceae</taxon>
        <taxon>Chloropicon</taxon>
    </lineage>
</organism>
<feature type="domain" description="NADH:ubiquinone oxidoreductase intermediate-associated protein 30" evidence="2">
    <location>
        <begin position="281"/>
        <end position="443"/>
    </location>
</feature>
<gene>
    <name evidence="4" type="ORF">HKI87_11g64920</name>
</gene>
<keyword evidence="5" id="KW-1185">Reference proteome</keyword>
<protein>
    <submittedName>
        <fullName evidence="4">Complex I intermediate-associated protein CIA30</fullName>
    </submittedName>
</protein>
<dbReference type="PANTHER" id="PTHR15020">
    <property type="entry name" value="FLAVIN REDUCTASE-RELATED"/>
    <property type="match status" value="1"/>
</dbReference>
<feature type="compositionally biased region" description="Acidic residues" evidence="1">
    <location>
        <begin position="624"/>
        <end position="634"/>
    </location>
</feature>
<dbReference type="InterPro" id="IPR036291">
    <property type="entry name" value="NAD(P)-bd_dom_sf"/>
</dbReference>
<dbReference type="SUPFAM" id="SSF49785">
    <property type="entry name" value="Galactose-binding domain-like"/>
    <property type="match status" value="1"/>
</dbReference>
<dbReference type="SUPFAM" id="SSF51735">
    <property type="entry name" value="NAD(P)-binding Rossmann-fold domains"/>
    <property type="match status" value="1"/>
</dbReference>
<sequence length="645" mass="68282">MTTALGHRFAAGTRRATTPARARLVAGSRRRRSPSATTVRCRAGQGAGRPGEEKKKKKWSLRRFAGQLLFFRGGGLKRVATFPVRLVGKAVGLVRGKPKTTAEGDVVEVLFEAEAEGGLGEEAAAGAPVVMVAGATGGVGKRCVATLLSRGARVRCLVRDAAKARAMLTASDCLDGAAPGSRLELCAADITQPKTLLPEHFEGVERVVCATACKVAPKEGDTENRDKYYQGIKFFDPEIVGDTPQAVDFGGVKNLLSAFQAVLGVGGGQDVLQMPGVASGFGSLDDVVMGGVSESSARVATAGDSGLVFSGVVRTENNGGFASVRTRNLEPRLDLSAGSGLRLRLSGGAGLRYKVLLRTDPAFDAVGYACSFDTSKLSENEWEEVEIPFASFKPVFRAKTVPADEAPVLDPSNICSVQLMLSKFEYDGELNPKFEAGEFELRIASMEVYSEGEVDGEEGGAPRFVYVSSAGVTRPNRPGINVDEEPPAVKLNDALGGILTYKLEAEDLVRRSGLSHCVVRPCALTEEDEGADLVVSQGDTIRGKVARQDVASFIASAVMGEVPSSLGATFELGTTQPFPVPYVAGEGEGARTGEEWEQALRRANVRPGVTGKTVDGKYTATMTEEEAAAAEEEEARSPQDAWYSW</sequence>
<dbReference type="Pfam" id="PF08547">
    <property type="entry name" value="CIA30"/>
    <property type="match status" value="1"/>
</dbReference>
<evidence type="ECO:0000256" key="1">
    <source>
        <dbReference type="SAM" id="MobiDB-lite"/>
    </source>
</evidence>
<reference evidence="4 5" key="1">
    <citation type="submission" date="2024-03" db="EMBL/GenBank/DDBJ databases">
        <title>Complete genome sequence of the green alga Chloropicon roscoffensis RCC1871.</title>
        <authorList>
            <person name="Lemieux C."/>
            <person name="Pombert J.-F."/>
            <person name="Otis C."/>
            <person name="Turmel M."/>
        </authorList>
    </citation>
    <scope>NUCLEOTIDE SEQUENCE [LARGE SCALE GENOMIC DNA]</scope>
    <source>
        <strain evidence="4 5">RCC1871</strain>
    </source>
</reference>
<evidence type="ECO:0000259" key="3">
    <source>
        <dbReference type="Pfam" id="PF13460"/>
    </source>
</evidence>
<feature type="region of interest" description="Disordered" evidence="1">
    <location>
        <begin position="29"/>
        <end position="57"/>
    </location>
</feature>